<evidence type="ECO:0000313" key="2">
    <source>
        <dbReference type="Proteomes" id="UP000444960"/>
    </source>
</evidence>
<name>A0A7I9VAJ6_9ACTN</name>
<sequence length="51" mass="5848">MPNATTAFDRDIDVVQHVPSVPLHIVEHDGQRSRTIRPRGPHRHIVVTEMK</sequence>
<dbReference type="RefSeq" id="WP_161896074.1">
    <property type="nucleotide sequence ID" value="NZ_BJOV01000005.1"/>
</dbReference>
<reference evidence="2" key="1">
    <citation type="submission" date="2019-06" db="EMBL/GenBank/DDBJ databases">
        <title>Gordonia isolated from sludge of a wastewater treatment plant.</title>
        <authorList>
            <person name="Tamura T."/>
            <person name="Aoyama K."/>
            <person name="Kang Y."/>
            <person name="Saito S."/>
            <person name="Akiyama N."/>
            <person name="Yazawa K."/>
            <person name="Gonoi T."/>
            <person name="Mikami Y."/>
        </authorList>
    </citation>
    <scope>NUCLEOTIDE SEQUENCE [LARGE SCALE GENOMIC DNA]</scope>
    <source>
        <strain evidence="2">NBRC 107696</strain>
    </source>
</reference>
<dbReference type="Proteomes" id="UP000444960">
    <property type="component" value="Unassembled WGS sequence"/>
</dbReference>
<dbReference type="EMBL" id="BJOV01000005">
    <property type="protein sequence ID" value="GEE02398.1"/>
    <property type="molecule type" value="Genomic_DNA"/>
</dbReference>
<evidence type="ECO:0000313" key="1">
    <source>
        <dbReference type="EMBL" id="GEE02398.1"/>
    </source>
</evidence>
<protein>
    <submittedName>
        <fullName evidence="1">Uncharacterized protein</fullName>
    </submittedName>
</protein>
<dbReference type="AlphaFoldDB" id="A0A7I9VAJ6"/>
<accession>A0A7I9VAJ6</accession>
<organism evidence="1 2">
    <name type="scientific">Gordonia spumicola</name>
    <dbReference type="NCBI Taxonomy" id="589161"/>
    <lineage>
        <taxon>Bacteria</taxon>
        <taxon>Bacillati</taxon>
        <taxon>Actinomycetota</taxon>
        <taxon>Actinomycetes</taxon>
        <taxon>Mycobacteriales</taxon>
        <taxon>Gordoniaceae</taxon>
        <taxon>Gordonia</taxon>
    </lineage>
</organism>
<gene>
    <name evidence="1" type="ORF">nbrc107696_28440</name>
</gene>
<keyword evidence="2" id="KW-1185">Reference proteome</keyword>
<comment type="caution">
    <text evidence="1">The sequence shown here is derived from an EMBL/GenBank/DDBJ whole genome shotgun (WGS) entry which is preliminary data.</text>
</comment>
<proteinExistence type="predicted"/>